<dbReference type="AlphaFoldDB" id="E2AZL5"/>
<accession>E2AZL5</accession>
<evidence type="ECO:0000313" key="2">
    <source>
        <dbReference type="Proteomes" id="UP000000311"/>
    </source>
</evidence>
<keyword evidence="2" id="KW-1185">Reference proteome</keyword>
<protein>
    <submittedName>
        <fullName evidence="1">Uncharacterized protein</fullName>
    </submittedName>
</protein>
<dbReference type="InParanoid" id="E2AZL5"/>
<dbReference type="Proteomes" id="UP000000311">
    <property type="component" value="Unassembled WGS sequence"/>
</dbReference>
<reference evidence="1 2" key="1">
    <citation type="journal article" date="2010" name="Science">
        <title>Genomic comparison of the ants Camponotus floridanus and Harpegnathos saltator.</title>
        <authorList>
            <person name="Bonasio R."/>
            <person name="Zhang G."/>
            <person name="Ye C."/>
            <person name="Mutti N.S."/>
            <person name="Fang X."/>
            <person name="Qin N."/>
            <person name="Donahue G."/>
            <person name="Yang P."/>
            <person name="Li Q."/>
            <person name="Li C."/>
            <person name="Zhang P."/>
            <person name="Huang Z."/>
            <person name="Berger S.L."/>
            <person name="Reinberg D."/>
            <person name="Wang J."/>
            <person name="Liebig J."/>
        </authorList>
    </citation>
    <scope>NUCLEOTIDE SEQUENCE [LARGE SCALE GENOMIC DNA]</scope>
    <source>
        <strain evidence="2">C129</strain>
    </source>
</reference>
<evidence type="ECO:0000313" key="1">
    <source>
        <dbReference type="EMBL" id="EFN61125.1"/>
    </source>
</evidence>
<sequence length="27" mass="3246">QLKTDYVKLFLDDNIMNIIITETNRYA</sequence>
<organism evidence="2">
    <name type="scientific">Camponotus floridanus</name>
    <name type="common">Florida carpenter ant</name>
    <dbReference type="NCBI Taxonomy" id="104421"/>
    <lineage>
        <taxon>Eukaryota</taxon>
        <taxon>Metazoa</taxon>
        <taxon>Ecdysozoa</taxon>
        <taxon>Arthropoda</taxon>
        <taxon>Hexapoda</taxon>
        <taxon>Insecta</taxon>
        <taxon>Pterygota</taxon>
        <taxon>Neoptera</taxon>
        <taxon>Endopterygota</taxon>
        <taxon>Hymenoptera</taxon>
        <taxon>Apocrita</taxon>
        <taxon>Aculeata</taxon>
        <taxon>Formicoidea</taxon>
        <taxon>Formicidae</taxon>
        <taxon>Formicinae</taxon>
        <taxon>Camponotus</taxon>
    </lineage>
</organism>
<gene>
    <name evidence="1" type="ORF">EAG_06541</name>
</gene>
<dbReference type="EMBL" id="GL444251">
    <property type="protein sequence ID" value="EFN61125.1"/>
    <property type="molecule type" value="Genomic_DNA"/>
</dbReference>
<proteinExistence type="predicted"/>
<feature type="non-terminal residue" evidence="1">
    <location>
        <position position="1"/>
    </location>
</feature>
<feature type="non-terminal residue" evidence="1">
    <location>
        <position position="27"/>
    </location>
</feature>
<name>E2AZL5_CAMFO</name>